<evidence type="ECO:0000313" key="3">
    <source>
        <dbReference type="EMBL" id="SEH37254.1"/>
    </source>
</evidence>
<dbReference type="AlphaFoldDB" id="A0A1H6HSX3"/>
<dbReference type="Proteomes" id="UP000199215">
    <property type="component" value="Unassembled WGS sequence"/>
</dbReference>
<keyword evidence="4" id="KW-1185">Reference proteome</keyword>
<reference evidence="3 4" key="1">
    <citation type="submission" date="2016-10" db="EMBL/GenBank/DDBJ databases">
        <authorList>
            <person name="de Groot N.N."/>
        </authorList>
    </citation>
    <scope>NUCLEOTIDE SEQUENCE [LARGE SCALE GENOMIC DNA]</scope>
    <source>
        <strain evidence="3 4">IBRC-M10418</strain>
    </source>
</reference>
<proteinExistence type="predicted"/>
<keyword evidence="1" id="KW-1133">Transmembrane helix</keyword>
<feature type="domain" description="DUF7981" evidence="2">
    <location>
        <begin position="14"/>
        <end position="79"/>
    </location>
</feature>
<protein>
    <recommendedName>
        <fullName evidence="2">DUF7981 domain-containing protein</fullName>
    </recommendedName>
</protein>
<organism evidence="3 4">
    <name type="scientific">Halopenitus malekzadehii</name>
    <dbReference type="NCBI Taxonomy" id="1267564"/>
    <lineage>
        <taxon>Archaea</taxon>
        <taxon>Methanobacteriati</taxon>
        <taxon>Methanobacteriota</taxon>
        <taxon>Stenosarchaea group</taxon>
        <taxon>Halobacteria</taxon>
        <taxon>Halobacteriales</taxon>
        <taxon>Haloferacaceae</taxon>
        <taxon>Halopenitus</taxon>
    </lineage>
</organism>
<dbReference type="InterPro" id="IPR058287">
    <property type="entry name" value="DUF7981"/>
</dbReference>
<dbReference type="Pfam" id="PF25938">
    <property type="entry name" value="DUF7981"/>
    <property type="match status" value="1"/>
</dbReference>
<keyword evidence="1" id="KW-0472">Membrane</keyword>
<feature type="transmembrane region" description="Helical" evidence="1">
    <location>
        <begin position="49"/>
        <end position="70"/>
    </location>
</feature>
<name>A0A1H6HSX3_9EURY</name>
<dbReference type="EMBL" id="FNWU01000001">
    <property type="protein sequence ID" value="SEH37254.1"/>
    <property type="molecule type" value="Genomic_DNA"/>
</dbReference>
<gene>
    <name evidence="3" type="ORF">SAMN05192561_101157</name>
</gene>
<feature type="transmembrane region" description="Helical" evidence="1">
    <location>
        <begin position="19"/>
        <end position="37"/>
    </location>
</feature>
<sequence length="80" mass="8179">MVSAGSGESTATAARVKSAILWGLVGGVAFLAAFQGYRLFRAEALPIGLGGAAVIAVVITAVVAAIAYAVEYRLRANRRV</sequence>
<dbReference type="OrthoDB" id="307419at2157"/>
<accession>A0A1H6HSX3</accession>
<evidence type="ECO:0000259" key="2">
    <source>
        <dbReference type="Pfam" id="PF25938"/>
    </source>
</evidence>
<dbReference type="RefSeq" id="WP_092812930.1">
    <property type="nucleotide sequence ID" value="NZ_FNWU01000001.1"/>
</dbReference>
<evidence type="ECO:0000256" key="1">
    <source>
        <dbReference type="SAM" id="Phobius"/>
    </source>
</evidence>
<dbReference type="STRING" id="1267564.SAMN05192561_101157"/>
<evidence type="ECO:0000313" key="4">
    <source>
        <dbReference type="Proteomes" id="UP000199215"/>
    </source>
</evidence>
<keyword evidence="1" id="KW-0812">Transmembrane</keyword>